<dbReference type="AlphaFoldDB" id="A0A0C9V242"/>
<evidence type="ECO:0000313" key="1">
    <source>
        <dbReference type="EMBL" id="KIJ31555.1"/>
    </source>
</evidence>
<keyword evidence="2" id="KW-1185">Reference proteome</keyword>
<organism evidence="1 2">
    <name type="scientific">Sphaerobolus stellatus (strain SS14)</name>
    <dbReference type="NCBI Taxonomy" id="990650"/>
    <lineage>
        <taxon>Eukaryota</taxon>
        <taxon>Fungi</taxon>
        <taxon>Dikarya</taxon>
        <taxon>Basidiomycota</taxon>
        <taxon>Agaricomycotina</taxon>
        <taxon>Agaricomycetes</taxon>
        <taxon>Phallomycetidae</taxon>
        <taxon>Geastrales</taxon>
        <taxon>Sphaerobolaceae</taxon>
        <taxon>Sphaerobolus</taxon>
    </lineage>
</organism>
<evidence type="ECO:0000313" key="2">
    <source>
        <dbReference type="Proteomes" id="UP000054279"/>
    </source>
</evidence>
<dbReference type="OrthoDB" id="10051892at2759"/>
<name>A0A0C9V242_SPHS4</name>
<protein>
    <submittedName>
        <fullName evidence="1">Uncharacterized protein</fullName>
    </submittedName>
</protein>
<accession>A0A0C9V242</accession>
<reference evidence="1 2" key="1">
    <citation type="submission" date="2014-06" db="EMBL/GenBank/DDBJ databases">
        <title>Evolutionary Origins and Diversification of the Mycorrhizal Mutualists.</title>
        <authorList>
            <consortium name="DOE Joint Genome Institute"/>
            <consortium name="Mycorrhizal Genomics Consortium"/>
            <person name="Kohler A."/>
            <person name="Kuo A."/>
            <person name="Nagy L.G."/>
            <person name="Floudas D."/>
            <person name="Copeland A."/>
            <person name="Barry K.W."/>
            <person name="Cichocki N."/>
            <person name="Veneault-Fourrey C."/>
            <person name="LaButti K."/>
            <person name="Lindquist E.A."/>
            <person name="Lipzen A."/>
            <person name="Lundell T."/>
            <person name="Morin E."/>
            <person name="Murat C."/>
            <person name="Riley R."/>
            <person name="Ohm R."/>
            <person name="Sun H."/>
            <person name="Tunlid A."/>
            <person name="Henrissat B."/>
            <person name="Grigoriev I.V."/>
            <person name="Hibbett D.S."/>
            <person name="Martin F."/>
        </authorList>
    </citation>
    <scope>NUCLEOTIDE SEQUENCE [LARGE SCALE GENOMIC DNA]</scope>
    <source>
        <strain evidence="1 2">SS14</strain>
    </source>
</reference>
<dbReference type="EMBL" id="KN837240">
    <property type="protein sequence ID" value="KIJ31555.1"/>
    <property type="molecule type" value="Genomic_DNA"/>
</dbReference>
<dbReference type="HOGENOM" id="CLU_154300_0_0_1"/>
<sequence length="151" mass="17319">MPPGLHSTHLWVISLYFAYRALTWTIQRALIRRLTILEDLPLLGKTWDLPQRIKRTAVICGGSVSGLLTARICSSHFEKVIIVEPEDWLLSQDAIQPDTLAYLKNKLIKNRRTRIPQWRIIHGYYPTVFLLLSRIFGLKALDEEVIGSGGR</sequence>
<dbReference type="Proteomes" id="UP000054279">
    <property type="component" value="Unassembled WGS sequence"/>
</dbReference>
<proteinExistence type="predicted"/>
<gene>
    <name evidence="1" type="ORF">M422DRAFT_185693</name>
</gene>